<evidence type="ECO:0000313" key="1">
    <source>
        <dbReference type="Proteomes" id="UP000001554"/>
    </source>
</evidence>
<dbReference type="AlphaFoldDB" id="A0A9J7KR95"/>
<accession>A0A9J7KR95</accession>
<dbReference type="Proteomes" id="UP000001554">
    <property type="component" value="Chromosome 3"/>
</dbReference>
<dbReference type="GeneID" id="118411049"/>
<reference evidence="1" key="1">
    <citation type="journal article" date="2020" name="Nat. Ecol. Evol.">
        <title>Deeply conserved synteny resolves early events in vertebrate evolution.</title>
        <authorList>
            <person name="Simakov O."/>
            <person name="Marletaz F."/>
            <person name="Yue J.X."/>
            <person name="O'Connell B."/>
            <person name="Jenkins J."/>
            <person name="Brandt A."/>
            <person name="Calef R."/>
            <person name="Tung C.H."/>
            <person name="Huang T.K."/>
            <person name="Schmutz J."/>
            <person name="Satoh N."/>
            <person name="Yu J.K."/>
            <person name="Putnam N.H."/>
            <person name="Green R.E."/>
            <person name="Rokhsar D.S."/>
        </authorList>
    </citation>
    <scope>NUCLEOTIDE SEQUENCE [LARGE SCALE GENOMIC DNA]</scope>
    <source>
        <strain evidence="1">S238N-H82</strain>
    </source>
</reference>
<evidence type="ECO:0000313" key="2">
    <source>
        <dbReference type="RefSeq" id="XP_035668947.1"/>
    </source>
</evidence>
<organism evidence="1 2">
    <name type="scientific">Branchiostoma floridae</name>
    <name type="common">Florida lancelet</name>
    <name type="synonym">Amphioxus</name>
    <dbReference type="NCBI Taxonomy" id="7739"/>
    <lineage>
        <taxon>Eukaryota</taxon>
        <taxon>Metazoa</taxon>
        <taxon>Chordata</taxon>
        <taxon>Cephalochordata</taxon>
        <taxon>Leptocardii</taxon>
        <taxon>Amphioxiformes</taxon>
        <taxon>Branchiostomatidae</taxon>
        <taxon>Branchiostoma</taxon>
    </lineage>
</organism>
<name>A0A9J7KR95_BRAFL</name>
<sequence>MDPGCLHREGYWLSYQRSPCTRPTTSWSSRPADYNDAQEMVPWFVKVITTYPDKQHLKLQWHVPNNDGVYVKESSENKPLKEYTVKYGEIVAVHLSQNKTHTPLAG</sequence>
<protein>
    <submittedName>
        <fullName evidence="2">Uncharacterized protein LOC118411049</fullName>
    </submittedName>
</protein>
<keyword evidence="1" id="KW-1185">Reference proteome</keyword>
<reference evidence="2" key="2">
    <citation type="submission" date="2025-08" db="UniProtKB">
        <authorList>
            <consortium name="RefSeq"/>
        </authorList>
    </citation>
    <scope>IDENTIFICATION</scope>
    <source>
        <strain evidence="2">S238N-H82</strain>
        <tissue evidence="2">Testes</tissue>
    </source>
</reference>
<dbReference type="OrthoDB" id="6137781at2759"/>
<gene>
    <name evidence="2" type="primary">LOC118411049</name>
</gene>
<dbReference type="RefSeq" id="XP_035668947.1">
    <property type="nucleotide sequence ID" value="XM_035813054.1"/>
</dbReference>
<proteinExistence type="predicted"/>
<dbReference type="KEGG" id="bfo:118411049"/>